<dbReference type="Gene3D" id="1.10.441.10">
    <property type="entry name" value="Phosphomannose Isomerase, domain 2"/>
    <property type="match status" value="1"/>
</dbReference>
<feature type="domain" description="Phosphomannose isomerase type I catalytic" evidence="9">
    <location>
        <begin position="5"/>
        <end position="148"/>
    </location>
</feature>
<feature type="binding site" evidence="8">
    <location>
        <position position="253"/>
    </location>
    <ligand>
        <name>Zn(2+)</name>
        <dbReference type="ChEBI" id="CHEBI:29105"/>
    </ligand>
</feature>
<evidence type="ECO:0000313" key="11">
    <source>
        <dbReference type="Proteomes" id="UP000469185"/>
    </source>
</evidence>
<evidence type="ECO:0000256" key="6">
    <source>
        <dbReference type="ARBA" id="ARBA00023235"/>
    </source>
</evidence>
<dbReference type="GO" id="GO:0004476">
    <property type="term" value="F:mannose-6-phosphate isomerase activity"/>
    <property type="evidence" value="ECO:0007669"/>
    <property type="project" value="UniProtKB-EC"/>
</dbReference>
<dbReference type="PIRSF" id="PIRSF001480">
    <property type="entry name" value="Mannose-6-phosphate_isomerase"/>
    <property type="match status" value="1"/>
</dbReference>
<proteinExistence type="inferred from homology"/>
<dbReference type="InterPro" id="IPR001250">
    <property type="entry name" value="Man6P_Isoase-1"/>
</dbReference>
<dbReference type="InterPro" id="IPR016305">
    <property type="entry name" value="Mannose-6-P_Isomerase"/>
</dbReference>
<sequence length="399" mass="42718">MAVLLENPIRSYAWGSPTVLPELLGHEPSGEPQAELWIGAHPGSPSFVAGAGRSLPEYLAADAAATLGPEVTARFGVVLPYLLKILAIDRPLSIQAHPTIEQAEQGYAAEDAAGVALDSPKRSYRDRNHKPEMVVALTDFEALIGFRDAQELARTFEETAPELFADTVVILRGADGLRELVHAWLALPEPEVNRLVHAVTQVARANRGRDPFAVVARLADEYPGDRGLLLALLMIRVPLRPGEAAFVGAGVPHAYLSGVAVEPQASSDNTLRAGLTPKHVDTVEVARVLRYEPRGGLVVRPRQCGPGEYVYPVGGLEEFRICRLELSDDEIVPTGEGPRLMLVVDGHARVRAGAYRAACEAAEPVELAQGRAAFIPAAERVTAISGAGTAFTVTPNITR</sequence>
<keyword evidence="11" id="KW-1185">Reference proteome</keyword>
<dbReference type="AlphaFoldDB" id="A0A6N9YQG7"/>
<feature type="binding site" evidence="8">
    <location>
        <position position="132"/>
    </location>
    <ligand>
        <name>Zn(2+)</name>
        <dbReference type="ChEBI" id="CHEBI:29105"/>
    </ligand>
</feature>
<dbReference type="GO" id="GO:0005829">
    <property type="term" value="C:cytosol"/>
    <property type="evidence" value="ECO:0007669"/>
    <property type="project" value="TreeGrafter"/>
</dbReference>
<dbReference type="GO" id="GO:0005975">
    <property type="term" value="P:carbohydrate metabolic process"/>
    <property type="evidence" value="ECO:0007669"/>
    <property type="project" value="InterPro"/>
</dbReference>
<evidence type="ECO:0000256" key="4">
    <source>
        <dbReference type="ARBA" id="ARBA00022723"/>
    </source>
</evidence>
<evidence type="ECO:0000259" key="9">
    <source>
        <dbReference type="Pfam" id="PF20511"/>
    </source>
</evidence>
<dbReference type="Pfam" id="PF20511">
    <property type="entry name" value="PMI_typeI_cat"/>
    <property type="match status" value="1"/>
</dbReference>
<dbReference type="Proteomes" id="UP000469185">
    <property type="component" value="Unassembled WGS sequence"/>
</dbReference>
<protein>
    <recommendedName>
        <fullName evidence="3">mannose-6-phosphate isomerase</fullName>
        <ecNumber evidence="3">5.3.1.8</ecNumber>
    </recommendedName>
</protein>
<dbReference type="PRINTS" id="PR00714">
    <property type="entry name" value="MAN6PISMRASE"/>
</dbReference>
<gene>
    <name evidence="10" type="primary">manA</name>
    <name evidence="10" type="ORF">G1H11_18495</name>
</gene>
<name>A0A6N9YQG7_9ACTN</name>
<feature type="active site" evidence="7">
    <location>
        <position position="272"/>
    </location>
</feature>
<keyword evidence="4 8" id="KW-0479">Metal-binding</keyword>
<keyword evidence="6 10" id="KW-0413">Isomerase</keyword>
<dbReference type="GO" id="GO:0008270">
    <property type="term" value="F:zinc ion binding"/>
    <property type="evidence" value="ECO:0007669"/>
    <property type="project" value="InterPro"/>
</dbReference>
<feature type="binding site" evidence="8">
    <location>
        <position position="97"/>
    </location>
    <ligand>
        <name>Zn(2+)</name>
        <dbReference type="ChEBI" id="CHEBI:29105"/>
    </ligand>
</feature>
<organism evidence="10 11">
    <name type="scientific">Phytoactinopolyspora alkaliphila</name>
    <dbReference type="NCBI Taxonomy" id="1783498"/>
    <lineage>
        <taxon>Bacteria</taxon>
        <taxon>Bacillati</taxon>
        <taxon>Actinomycetota</taxon>
        <taxon>Actinomycetes</taxon>
        <taxon>Jiangellales</taxon>
        <taxon>Jiangellaceae</taxon>
        <taxon>Phytoactinopolyspora</taxon>
    </lineage>
</organism>
<dbReference type="EMBL" id="JAAGOB010000010">
    <property type="protein sequence ID" value="NED97291.1"/>
    <property type="molecule type" value="Genomic_DNA"/>
</dbReference>
<comment type="cofactor">
    <cofactor evidence="8">
        <name>Zn(2+)</name>
        <dbReference type="ChEBI" id="CHEBI:29105"/>
    </cofactor>
    <text evidence="8">Binds 1 zinc ion per subunit.</text>
</comment>
<evidence type="ECO:0000256" key="1">
    <source>
        <dbReference type="ARBA" id="ARBA00000757"/>
    </source>
</evidence>
<dbReference type="PANTHER" id="PTHR10309:SF0">
    <property type="entry name" value="MANNOSE-6-PHOSPHATE ISOMERASE"/>
    <property type="match status" value="1"/>
</dbReference>
<dbReference type="InterPro" id="IPR018050">
    <property type="entry name" value="Pmannose_isomerase-type1_CS"/>
</dbReference>
<keyword evidence="5 8" id="KW-0862">Zinc</keyword>
<accession>A0A6N9YQG7</accession>
<dbReference type="SUPFAM" id="SSF51182">
    <property type="entry name" value="RmlC-like cupins"/>
    <property type="match status" value="1"/>
</dbReference>
<dbReference type="InterPro" id="IPR014710">
    <property type="entry name" value="RmlC-like_jellyroll"/>
</dbReference>
<evidence type="ECO:0000256" key="2">
    <source>
        <dbReference type="ARBA" id="ARBA00010772"/>
    </source>
</evidence>
<dbReference type="EC" id="5.3.1.8" evidence="3"/>
<evidence type="ECO:0000313" key="10">
    <source>
        <dbReference type="EMBL" id="NED97291.1"/>
    </source>
</evidence>
<dbReference type="RefSeq" id="WP_163820065.1">
    <property type="nucleotide sequence ID" value="NZ_JAAGOB010000010.1"/>
</dbReference>
<dbReference type="PROSITE" id="PS00965">
    <property type="entry name" value="PMI_I_1"/>
    <property type="match status" value="1"/>
</dbReference>
<dbReference type="PANTHER" id="PTHR10309">
    <property type="entry name" value="MANNOSE-6-PHOSPHATE ISOMERASE"/>
    <property type="match status" value="1"/>
</dbReference>
<evidence type="ECO:0000256" key="7">
    <source>
        <dbReference type="PIRSR" id="PIRSR001480-1"/>
    </source>
</evidence>
<comment type="caution">
    <text evidence="10">The sequence shown here is derived from an EMBL/GenBank/DDBJ whole genome shotgun (WGS) entry which is preliminary data.</text>
</comment>
<dbReference type="InterPro" id="IPR046457">
    <property type="entry name" value="PMI_typeI_cat"/>
</dbReference>
<dbReference type="CDD" id="cd07011">
    <property type="entry name" value="cupin_PMI_type_I_N"/>
    <property type="match status" value="1"/>
</dbReference>
<dbReference type="NCBIfam" id="TIGR00218">
    <property type="entry name" value="manA"/>
    <property type="match status" value="1"/>
</dbReference>
<evidence type="ECO:0000256" key="3">
    <source>
        <dbReference type="ARBA" id="ARBA00011956"/>
    </source>
</evidence>
<dbReference type="Gene3D" id="2.60.120.10">
    <property type="entry name" value="Jelly Rolls"/>
    <property type="match status" value="2"/>
</dbReference>
<evidence type="ECO:0000256" key="8">
    <source>
        <dbReference type="PIRSR" id="PIRSR001480-2"/>
    </source>
</evidence>
<evidence type="ECO:0000256" key="5">
    <source>
        <dbReference type="ARBA" id="ARBA00022833"/>
    </source>
</evidence>
<comment type="similarity">
    <text evidence="2">Belongs to the mannose-6-phosphate isomerase type 1 family.</text>
</comment>
<comment type="catalytic activity">
    <reaction evidence="1">
        <text>D-mannose 6-phosphate = D-fructose 6-phosphate</text>
        <dbReference type="Rhea" id="RHEA:12356"/>
        <dbReference type="ChEBI" id="CHEBI:58735"/>
        <dbReference type="ChEBI" id="CHEBI:61527"/>
        <dbReference type="EC" id="5.3.1.8"/>
    </reaction>
</comment>
<feature type="binding site" evidence="8">
    <location>
        <position position="95"/>
    </location>
    <ligand>
        <name>Zn(2+)</name>
        <dbReference type="ChEBI" id="CHEBI:29105"/>
    </ligand>
</feature>
<reference evidence="10 11" key="1">
    <citation type="submission" date="2020-02" db="EMBL/GenBank/DDBJ databases">
        <authorList>
            <person name="Li X.-J."/>
            <person name="Feng X.-M."/>
        </authorList>
    </citation>
    <scope>NUCLEOTIDE SEQUENCE [LARGE SCALE GENOMIC DNA]</scope>
    <source>
        <strain evidence="10 11">CGMCC 4.7225</strain>
    </source>
</reference>
<dbReference type="InterPro" id="IPR011051">
    <property type="entry name" value="RmlC_Cupin_sf"/>
</dbReference>
<dbReference type="GO" id="GO:0009298">
    <property type="term" value="P:GDP-mannose biosynthetic process"/>
    <property type="evidence" value="ECO:0007669"/>
    <property type="project" value="InterPro"/>
</dbReference>